<dbReference type="InParanoid" id="A0A251SUU9"/>
<keyword evidence="1" id="KW-0472">Membrane</keyword>
<reference evidence="3" key="2">
    <citation type="submission" date="2017-02" db="EMBL/GenBank/DDBJ databases">
        <title>Sunflower complete genome.</title>
        <authorList>
            <person name="Langlade N."/>
            <person name="Munos S."/>
        </authorList>
    </citation>
    <scope>NUCLEOTIDE SEQUENCE [LARGE SCALE GENOMIC DNA]</scope>
    <source>
        <tissue evidence="3">Leaves</tissue>
    </source>
</reference>
<dbReference type="EMBL" id="CM007902">
    <property type="protein sequence ID" value="OTG02608.1"/>
    <property type="molecule type" value="Genomic_DNA"/>
</dbReference>
<reference evidence="2" key="3">
    <citation type="submission" date="2020-06" db="EMBL/GenBank/DDBJ databases">
        <title>Helianthus annuus Genome sequencing and assembly Release 2.</title>
        <authorList>
            <person name="Gouzy J."/>
            <person name="Langlade N."/>
            <person name="Munos S."/>
        </authorList>
    </citation>
    <scope>NUCLEOTIDE SEQUENCE</scope>
    <source>
        <tissue evidence="2">Leaves</tissue>
    </source>
</reference>
<evidence type="ECO:0000313" key="3">
    <source>
        <dbReference type="EMBL" id="OTG02608.1"/>
    </source>
</evidence>
<dbReference type="EMBL" id="MNCJ02000328">
    <property type="protein sequence ID" value="KAF5774694.1"/>
    <property type="molecule type" value="Genomic_DNA"/>
</dbReference>
<keyword evidence="4" id="KW-1185">Reference proteome</keyword>
<evidence type="ECO:0000313" key="4">
    <source>
        <dbReference type="Proteomes" id="UP000215914"/>
    </source>
</evidence>
<feature type="transmembrane region" description="Helical" evidence="1">
    <location>
        <begin position="69"/>
        <end position="87"/>
    </location>
</feature>
<proteinExistence type="predicted"/>
<gene>
    <name evidence="3" type="ORF">HannXRQ_Chr13g0415011</name>
    <name evidence="2" type="ORF">HanXRQr2_Chr13g0603631</name>
</gene>
<protein>
    <submittedName>
        <fullName evidence="3">Uncharacterized protein</fullName>
    </submittedName>
</protein>
<sequence>MIYCYIMHLHVTNLIINLYMLASVSLSQIKSCFSVYLLAEWHCHLSRRHHRIGHSSFSYSRNFIVNVPWIYATSLPPLILIIIASTTKNQMQKNNSKG</sequence>
<reference evidence="2 4" key="1">
    <citation type="journal article" date="2017" name="Nature">
        <title>The sunflower genome provides insights into oil metabolism, flowering and Asterid evolution.</title>
        <authorList>
            <person name="Badouin H."/>
            <person name="Gouzy J."/>
            <person name="Grassa C.J."/>
            <person name="Murat F."/>
            <person name="Staton S.E."/>
            <person name="Cottret L."/>
            <person name="Lelandais-Briere C."/>
            <person name="Owens G.L."/>
            <person name="Carrere S."/>
            <person name="Mayjonade B."/>
            <person name="Legrand L."/>
            <person name="Gill N."/>
            <person name="Kane N.C."/>
            <person name="Bowers J.E."/>
            <person name="Hubner S."/>
            <person name="Bellec A."/>
            <person name="Berard A."/>
            <person name="Berges H."/>
            <person name="Blanchet N."/>
            <person name="Boniface M.C."/>
            <person name="Brunel D."/>
            <person name="Catrice O."/>
            <person name="Chaidir N."/>
            <person name="Claudel C."/>
            <person name="Donnadieu C."/>
            <person name="Faraut T."/>
            <person name="Fievet G."/>
            <person name="Helmstetter N."/>
            <person name="King M."/>
            <person name="Knapp S.J."/>
            <person name="Lai Z."/>
            <person name="Le Paslier M.C."/>
            <person name="Lippi Y."/>
            <person name="Lorenzon L."/>
            <person name="Mandel J.R."/>
            <person name="Marage G."/>
            <person name="Marchand G."/>
            <person name="Marquand E."/>
            <person name="Bret-Mestries E."/>
            <person name="Morien E."/>
            <person name="Nambeesan S."/>
            <person name="Nguyen T."/>
            <person name="Pegot-Espagnet P."/>
            <person name="Pouilly N."/>
            <person name="Raftis F."/>
            <person name="Sallet E."/>
            <person name="Schiex T."/>
            <person name="Thomas J."/>
            <person name="Vandecasteele C."/>
            <person name="Vares D."/>
            <person name="Vear F."/>
            <person name="Vautrin S."/>
            <person name="Crespi M."/>
            <person name="Mangin B."/>
            <person name="Burke J.M."/>
            <person name="Salse J."/>
            <person name="Munos S."/>
            <person name="Vincourt P."/>
            <person name="Rieseberg L.H."/>
            <person name="Langlade N.B."/>
        </authorList>
    </citation>
    <scope>NUCLEOTIDE SEQUENCE [LARGE SCALE GENOMIC DNA]</scope>
    <source>
        <strain evidence="4">cv. SF193</strain>
        <tissue evidence="2">Leaves</tissue>
    </source>
</reference>
<evidence type="ECO:0000313" key="2">
    <source>
        <dbReference type="EMBL" id="KAF5774694.1"/>
    </source>
</evidence>
<keyword evidence="1" id="KW-0812">Transmembrane</keyword>
<dbReference type="Proteomes" id="UP000215914">
    <property type="component" value="Chromosome 13"/>
</dbReference>
<dbReference type="Gramene" id="mRNA:HanXRQr2_Chr13g0603631">
    <property type="protein sequence ID" value="mRNA:HanXRQr2_Chr13g0603631"/>
    <property type="gene ID" value="HanXRQr2_Chr13g0603631"/>
</dbReference>
<dbReference type="AlphaFoldDB" id="A0A251SUU9"/>
<organism evidence="3 4">
    <name type="scientific">Helianthus annuus</name>
    <name type="common">Common sunflower</name>
    <dbReference type="NCBI Taxonomy" id="4232"/>
    <lineage>
        <taxon>Eukaryota</taxon>
        <taxon>Viridiplantae</taxon>
        <taxon>Streptophyta</taxon>
        <taxon>Embryophyta</taxon>
        <taxon>Tracheophyta</taxon>
        <taxon>Spermatophyta</taxon>
        <taxon>Magnoliopsida</taxon>
        <taxon>eudicotyledons</taxon>
        <taxon>Gunneridae</taxon>
        <taxon>Pentapetalae</taxon>
        <taxon>asterids</taxon>
        <taxon>campanulids</taxon>
        <taxon>Asterales</taxon>
        <taxon>Asteraceae</taxon>
        <taxon>Asteroideae</taxon>
        <taxon>Heliantheae alliance</taxon>
        <taxon>Heliantheae</taxon>
        <taxon>Helianthus</taxon>
    </lineage>
</organism>
<keyword evidence="1" id="KW-1133">Transmembrane helix</keyword>
<accession>A0A251SUU9</accession>
<name>A0A251SUU9_HELAN</name>
<evidence type="ECO:0000256" key="1">
    <source>
        <dbReference type="SAM" id="Phobius"/>
    </source>
</evidence>